<evidence type="ECO:0000313" key="2">
    <source>
        <dbReference type="EMBL" id="CAG9323645.1"/>
    </source>
</evidence>
<keyword evidence="3" id="KW-1185">Reference proteome</keyword>
<feature type="transmembrane region" description="Helical" evidence="1">
    <location>
        <begin position="63"/>
        <end position="86"/>
    </location>
</feature>
<gene>
    <name evidence="2" type="ORF">BSTOLATCC_MIC34294</name>
</gene>
<dbReference type="AlphaFoldDB" id="A0AAU9JJG3"/>
<dbReference type="InterPro" id="IPR026749">
    <property type="entry name" value="Tmem135"/>
</dbReference>
<feature type="transmembrane region" description="Helical" evidence="1">
    <location>
        <begin position="146"/>
        <end position="162"/>
    </location>
</feature>
<keyword evidence="1" id="KW-1133">Transmembrane helix</keyword>
<accession>A0AAU9JJG3</accession>
<dbReference type="EMBL" id="CAJZBQ010000034">
    <property type="protein sequence ID" value="CAG9323645.1"/>
    <property type="molecule type" value="Genomic_DNA"/>
</dbReference>
<organism evidence="2 3">
    <name type="scientific">Blepharisma stoltei</name>
    <dbReference type="NCBI Taxonomy" id="1481888"/>
    <lineage>
        <taxon>Eukaryota</taxon>
        <taxon>Sar</taxon>
        <taxon>Alveolata</taxon>
        <taxon>Ciliophora</taxon>
        <taxon>Postciliodesmatophora</taxon>
        <taxon>Heterotrichea</taxon>
        <taxon>Heterotrichida</taxon>
        <taxon>Blepharismidae</taxon>
        <taxon>Blepharisma</taxon>
    </lineage>
</organism>
<dbReference type="PANTHER" id="PTHR12459">
    <property type="entry name" value="TRANSMEMBRANE PROTEIN 135-RELATED"/>
    <property type="match status" value="1"/>
</dbReference>
<name>A0AAU9JJG3_9CILI</name>
<protein>
    <submittedName>
        <fullName evidence="2">Uncharacterized protein</fullName>
    </submittedName>
</protein>
<dbReference type="Proteomes" id="UP001162131">
    <property type="component" value="Unassembled WGS sequence"/>
</dbReference>
<reference evidence="2" key="1">
    <citation type="submission" date="2021-09" db="EMBL/GenBank/DDBJ databases">
        <authorList>
            <consortium name="AG Swart"/>
            <person name="Singh M."/>
            <person name="Singh A."/>
            <person name="Seah K."/>
            <person name="Emmerich C."/>
        </authorList>
    </citation>
    <scope>NUCLEOTIDE SEQUENCE</scope>
    <source>
        <strain evidence="2">ATCC30299</strain>
    </source>
</reference>
<sequence length="203" mass="23871">MSEERLCKHEGPCWENAFKGFIKAFLQSLAAKSMISLIFNFILEKGYKHPMKSLMKIFSIDTLRFVGFASFMNILYKGTLCILRHYRKKEDSFNYFVSGCVSGLSVFVEDPGRRETWALYFFARFVDIVLRVNGKKYNIDINRVEVGIFMITVCFMVYCYGAEKDNMLKSYYNFLDLLFQPSRIEKFCLNLWSKQNAEKMPLK</sequence>
<evidence type="ECO:0000256" key="1">
    <source>
        <dbReference type="SAM" id="Phobius"/>
    </source>
</evidence>
<evidence type="ECO:0000313" key="3">
    <source>
        <dbReference type="Proteomes" id="UP001162131"/>
    </source>
</evidence>
<proteinExistence type="predicted"/>
<feature type="transmembrane region" description="Helical" evidence="1">
    <location>
        <begin position="24"/>
        <end position="43"/>
    </location>
</feature>
<dbReference type="Pfam" id="PF02466">
    <property type="entry name" value="Tim17"/>
    <property type="match status" value="1"/>
</dbReference>
<keyword evidence="1" id="KW-0472">Membrane</keyword>
<comment type="caution">
    <text evidence="2">The sequence shown here is derived from an EMBL/GenBank/DDBJ whole genome shotgun (WGS) entry which is preliminary data.</text>
</comment>
<keyword evidence="1" id="KW-0812">Transmembrane</keyword>